<proteinExistence type="predicted"/>
<dbReference type="GeneID" id="106811540"/>
<dbReference type="PANTHER" id="PTHR14365:SF1">
    <property type="entry name" value="APOPTOSIS REGULATORY PROTEIN SIVA"/>
    <property type="match status" value="1"/>
</dbReference>
<sequence>MPKRPNPFGDVGLQQYKTHVNQKLVDVGRNGNMKVIYEKTKQLLYMGANSNGHASVKQHDEHACKTIGANGVATNGNHFAQHKESHLLGQLTLDSSGYLTHTSPLRTGNSSTVQVQQVVAVVVECHQCKKSSESWSICGFCESKMCLPCSLTCSRCSGLFCNFCSVVNYETSEDRIFCLNCSG</sequence>
<dbReference type="PANTHER" id="PTHR14365">
    <property type="entry name" value="APOPTOSIS REGULATORY PROTEIN SIVA"/>
    <property type="match status" value="1"/>
</dbReference>
<dbReference type="InterPro" id="IPR022773">
    <property type="entry name" value="Siva"/>
</dbReference>
<evidence type="ECO:0000313" key="1">
    <source>
        <dbReference type="Proteomes" id="UP000695022"/>
    </source>
</evidence>
<name>A0ABM1EER9_PRICU</name>
<reference evidence="2" key="1">
    <citation type="submission" date="2025-08" db="UniProtKB">
        <authorList>
            <consortium name="RefSeq"/>
        </authorList>
    </citation>
    <scope>IDENTIFICATION</scope>
</reference>
<gene>
    <name evidence="2" type="primary">LOC106811540</name>
</gene>
<protein>
    <submittedName>
        <fullName evidence="2">Apoptosis regulatory protein Siva-like isoform X1</fullName>
    </submittedName>
</protein>
<organism evidence="1 2">
    <name type="scientific">Priapulus caudatus</name>
    <name type="common">Priapulid worm</name>
    <dbReference type="NCBI Taxonomy" id="37621"/>
    <lineage>
        <taxon>Eukaryota</taxon>
        <taxon>Metazoa</taxon>
        <taxon>Ecdysozoa</taxon>
        <taxon>Scalidophora</taxon>
        <taxon>Priapulida</taxon>
        <taxon>Priapulimorpha</taxon>
        <taxon>Priapulimorphida</taxon>
        <taxon>Priapulidae</taxon>
        <taxon>Priapulus</taxon>
    </lineage>
</organism>
<accession>A0ABM1EER9</accession>
<dbReference type="Proteomes" id="UP000695022">
    <property type="component" value="Unplaced"/>
</dbReference>
<evidence type="ECO:0000313" key="2">
    <source>
        <dbReference type="RefSeq" id="XP_014670690.1"/>
    </source>
</evidence>
<dbReference type="RefSeq" id="XP_014670690.1">
    <property type="nucleotide sequence ID" value="XM_014815204.1"/>
</dbReference>
<dbReference type="Pfam" id="PF05458">
    <property type="entry name" value="Siva"/>
    <property type="match status" value="1"/>
</dbReference>
<keyword evidence="1" id="KW-1185">Reference proteome</keyword>